<dbReference type="PANTHER" id="PTHR34068">
    <property type="entry name" value="UPF0145 PROTEIN YBJQ"/>
    <property type="match status" value="1"/>
</dbReference>
<protein>
    <recommendedName>
        <fullName evidence="2">UPF0145 protein ACFQMG_21880</fullName>
    </recommendedName>
</protein>
<evidence type="ECO:0000256" key="2">
    <source>
        <dbReference type="HAMAP-Rule" id="MF_00338"/>
    </source>
</evidence>
<proteinExistence type="inferred from homology"/>
<dbReference type="PANTHER" id="PTHR34068:SF2">
    <property type="entry name" value="UPF0145 PROTEIN SCO3412"/>
    <property type="match status" value="1"/>
</dbReference>
<evidence type="ECO:0000313" key="3">
    <source>
        <dbReference type="EMBL" id="MFC7182199.1"/>
    </source>
</evidence>
<gene>
    <name evidence="3" type="ORF">ACFQMG_21880</name>
</gene>
<sequence>MSKLEDYGGGQVPDADVLVVTTNDVPGHRVERIIGEVFGLTVRSRHIGSQIGAGLKSLVGGELKGLTKTLVESRNQAMERLVEQARSRGANAILMMRFDVSEAADVGTEICAYGTAAVIAPVA</sequence>
<comment type="similarity">
    <text evidence="1 2">Belongs to the UPF0145 family.</text>
</comment>
<dbReference type="InterPro" id="IPR002765">
    <property type="entry name" value="UPF0145_YbjQ-like"/>
</dbReference>
<dbReference type="RefSeq" id="WP_345708070.1">
    <property type="nucleotide sequence ID" value="NZ_BAABKV010000001.1"/>
</dbReference>
<dbReference type="Pfam" id="PF01906">
    <property type="entry name" value="YbjQ_1"/>
    <property type="match status" value="1"/>
</dbReference>
<dbReference type="EMBL" id="JBHTAJ010000042">
    <property type="protein sequence ID" value="MFC7182199.1"/>
    <property type="molecule type" value="Genomic_DNA"/>
</dbReference>
<dbReference type="HAMAP" id="MF_00338">
    <property type="entry name" value="UPF0145"/>
    <property type="match status" value="1"/>
</dbReference>
<organism evidence="3 4">
    <name type="scientific">Kitasatospora paranensis</name>
    <dbReference type="NCBI Taxonomy" id="258053"/>
    <lineage>
        <taxon>Bacteria</taxon>
        <taxon>Bacillati</taxon>
        <taxon>Actinomycetota</taxon>
        <taxon>Actinomycetes</taxon>
        <taxon>Kitasatosporales</taxon>
        <taxon>Streptomycetaceae</taxon>
        <taxon>Kitasatospora</taxon>
    </lineage>
</organism>
<dbReference type="Proteomes" id="UP001596435">
    <property type="component" value="Unassembled WGS sequence"/>
</dbReference>
<reference evidence="4" key="1">
    <citation type="journal article" date="2019" name="Int. J. Syst. Evol. Microbiol.">
        <title>The Global Catalogue of Microorganisms (GCM) 10K type strain sequencing project: providing services to taxonomists for standard genome sequencing and annotation.</title>
        <authorList>
            <consortium name="The Broad Institute Genomics Platform"/>
            <consortium name="The Broad Institute Genome Sequencing Center for Infectious Disease"/>
            <person name="Wu L."/>
            <person name="Ma J."/>
        </authorList>
    </citation>
    <scope>NUCLEOTIDE SEQUENCE [LARGE SCALE GENOMIC DNA]</scope>
    <source>
        <strain evidence="4">CGMCC 1.12859</strain>
    </source>
</reference>
<dbReference type="SUPFAM" id="SSF117782">
    <property type="entry name" value="YbjQ-like"/>
    <property type="match status" value="1"/>
</dbReference>
<dbReference type="Gene3D" id="3.30.110.70">
    <property type="entry name" value="Hypothetical protein apc22750. Chain B"/>
    <property type="match status" value="1"/>
</dbReference>
<accession>A0ABW2FY82</accession>
<evidence type="ECO:0000313" key="4">
    <source>
        <dbReference type="Proteomes" id="UP001596435"/>
    </source>
</evidence>
<keyword evidence="4" id="KW-1185">Reference proteome</keyword>
<comment type="caution">
    <text evidence="3">The sequence shown here is derived from an EMBL/GenBank/DDBJ whole genome shotgun (WGS) entry which is preliminary data.</text>
</comment>
<evidence type="ECO:0000256" key="1">
    <source>
        <dbReference type="ARBA" id="ARBA00010751"/>
    </source>
</evidence>
<name>A0ABW2FY82_9ACTN</name>
<dbReference type="InterPro" id="IPR035439">
    <property type="entry name" value="UPF0145_dom_sf"/>
</dbReference>